<dbReference type="Pfam" id="PF03350">
    <property type="entry name" value="UPF0114"/>
    <property type="match status" value="1"/>
</dbReference>
<feature type="transmembrane region" description="Helical" evidence="1">
    <location>
        <begin position="128"/>
        <end position="153"/>
    </location>
</feature>
<dbReference type="Proteomes" id="UP001318860">
    <property type="component" value="Unassembled WGS sequence"/>
</dbReference>
<keyword evidence="1" id="KW-0472">Membrane</keyword>
<keyword evidence="1" id="KW-1133">Transmembrane helix</keyword>
<organism evidence="2 3">
    <name type="scientific">Rehmannia glutinosa</name>
    <name type="common">Chinese foxglove</name>
    <dbReference type="NCBI Taxonomy" id="99300"/>
    <lineage>
        <taxon>Eukaryota</taxon>
        <taxon>Viridiplantae</taxon>
        <taxon>Streptophyta</taxon>
        <taxon>Embryophyta</taxon>
        <taxon>Tracheophyta</taxon>
        <taxon>Spermatophyta</taxon>
        <taxon>Magnoliopsida</taxon>
        <taxon>eudicotyledons</taxon>
        <taxon>Gunneridae</taxon>
        <taxon>Pentapetalae</taxon>
        <taxon>asterids</taxon>
        <taxon>lamiids</taxon>
        <taxon>Lamiales</taxon>
        <taxon>Orobanchaceae</taxon>
        <taxon>Rehmannieae</taxon>
        <taxon>Rehmannia</taxon>
    </lineage>
</organism>
<dbReference type="PANTHER" id="PTHR31721">
    <property type="entry name" value="OS06G0710300 PROTEIN"/>
    <property type="match status" value="1"/>
</dbReference>
<evidence type="ECO:0000313" key="3">
    <source>
        <dbReference type="Proteomes" id="UP001318860"/>
    </source>
</evidence>
<dbReference type="EMBL" id="JABTTQ020001522">
    <property type="protein sequence ID" value="KAK6130940.1"/>
    <property type="molecule type" value="Genomic_DNA"/>
</dbReference>
<accession>A0ABR0V708</accession>
<keyword evidence="1" id="KW-0812">Transmembrane</keyword>
<name>A0ABR0V708_REHGL</name>
<evidence type="ECO:0000256" key="1">
    <source>
        <dbReference type="SAM" id="Phobius"/>
    </source>
</evidence>
<feature type="transmembrane region" description="Helical" evidence="1">
    <location>
        <begin position="173"/>
        <end position="201"/>
    </location>
</feature>
<keyword evidence="3" id="KW-1185">Reference proteome</keyword>
<protein>
    <submittedName>
        <fullName evidence="2">Uncharacterized protein</fullName>
    </submittedName>
</protein>
<gene>
    <name evidence="2" type="ORF">DH2020_035319</name>
</gene>
<dbReference type="InterPro" id="IPR005134">
    <property type="entry name" value="UPF0114"/>
</dbReference>
<feature type="transmembrane region" description="Helical" evidence="1">
    <location>
        <begin position="268"/>
        <end position="287"/>
    </location>
</feature>
<reference evidence="2 3" key="1">
    <citation type="journal article" date="2021" name="Comput. Struct. Biotechnol. J.">
        <title>De novo genome assembly of the potent medicinal plant Rehmannia glutinosa using nanopore technology.</title>
        <authorList>
            <person name="Ma L."/>
            <person name="Dong C."/>
            <person name="Song C."/>
            <person name="Wang X."/>
            <person name="Zheng X."/>
            <person name="Niu Y."/>
            <person name="Chen S."/>
            <person name="Feng W."/>
        </authorList>
    </citation>
    <scope>NUCLEOTIDE SEQUENCE [LARGE SCALE GENOMIC DNA]</scope>
    <source>
        <strain evidence="2">DH-2019</strain>
    </source>
</reference>
<proteinExistence type="predicted"/>
<comment type="caution">
    <text evidence="2">The sequence shown here is derived from an EMBL/GenBank/DDBJ whole genome shotgun (WGS) entry which is preliminary data.</text>
</comment>
<dbReference type="PANTHER" id="PTHR31721:SF3">
    <property type="entry name" value="EXPRESSED PROTEIN"/>
    <property type="match status" value="1"/>
</dbReference>
<evidence type="ECO:0000313" key="2">
    <source>
        <dbReference type="EMBL" id="KAK6130940.1"/>
    </source>
</evidence>
<sequence>MAVSRLLRISRPLGLSLSDEVSSNLAISSMAGSRPRTLMCLAKAGLSSENPAGGGGGERNPVAVKAAGCNSACVLVSEPKTDKGVDLALLLANVADKMSQWRKFITKARPWRFHIQMSVEKAIIDCRFFTLLATAGSMLGSVLCFVEGCFLIMESYFQYFHSLSQMSDQGHVVLLLIQAIDMFLVGIAMLVFGMALHVMFVGQENLKGKGSTLSRNFNLQKLPSWIGMGSAMQAKSKIGHAVIMILQVQVMEKFKSIPVTNGVDLACFAGAIFLSSASIFLLSRIGVARAEVKI</sequence>